<dbReference type="Proteomes" id="UP000800094">
    <property type="component" value="Unassembled WGS sequence"/>
</dbReference>
<organism evidence="1 2">
    <name type="scientific">Trematosphaeria pertusa</name>
    <dbReference type="NCBI Taxonomy" id="390896"/>
    <lineage>
        <taxon>Eukaryota</taxon>
        <taxon>Fungi</taxon>
        <taxon>Dikarya</taxon>
        <taxon>Ascomycota</taxon>
        <taxon>Pezizomycotina</taxon>
        <taxon>Dothideomycetes</taxon>
        <taxon>Pleosporomycetidae</taxon>
        <taxon>Pleosporales</taxon>
        <taxon>Massarineae</taxon>
        <taxon>Trematosphaeriaceae</taxon>
        <taxon>Trematosphaeria</taxon>
    </lineage>
</organism>
<reference evidence="1" key="1">
    <citation type="journal article" date="2020" name="Stud. Mycol.">
        <title>101 Dothideomycetes genomes: a test case for predicting lifestyles and emergence of pathogens.</title>
        <authorList>
            <person name="Haridas S."/>
            <person name="Albert R."/>
            <person name="Binder M."/>
            <person name="Bloem J."/>
            <person name="Labutti K."/>
            <person name="Salamov A."/>
            <person name="Andreopoulos B."/>
            <person name="Baker S."/>
            <person name="Barry K."/>
            <person name="Bills G."/>
            <person name="Bluhm B."/>
            <person name="Cannon C."/>
            <person name="Castanera R."/>
            <person name="Culley D."/>
            <person name="Daum C."/>
            <person name="Ezra D."/>
            <person name="Gonzalez J."/>
            <person name="Henrissat B."/>
            <person name="Kuo A."/>
            <person name="Liang C."/>
            <person name="Lipzen A."/>
            <person name="Lutzoni F."/>
            <person name="Magnuson J."/>
            <person name="Mondo S."/>
            <person name="Nolan M."/>
            <person name="Ohm R."/>
            <person name="Pangilinan J."/>
            <person name="Park H.-J."/>
            <person name="Ramirez L."/>
            <person name="Alfaro M."/>
            <person name="Sun H."/>
            <person name="Tritt A."/>
            <person name="Yoshinaga Y."/>
            <person name="Zwiers L.-H."/>
            <person name="Turgeon B."/>
            <person name="Goodwin S."/>
            <person name="Spatafora J."/>
            <person name="Crous P."/>
            <person name="Grigoriev I."/>
        </authorList>
    </citation>
    <scope>NUCLEOTIDE SEQUENCE</scope>
    <source>
        <strain evidence="1">CBS 122368</strain>
    </source>
</reference>
<accession>A0A6A6HT29</accession>
<evidence type="ECO:0000313" key="2">
    <source>
        <dbReference type="Proteomes" id="UP000800094"/>
    </source>
</evidence>
<dbReference type="GeneID" id="54573662"/>
<keyword evidence="2" id="KW-1185">Reference proteome</keyword>
<evidence type="ECO:0000313" key="1">
    <source>
        <dbReference type="EMBL" id="KAF2241325.1"/>
    </source>
</evidence>
<dbReference type="EMBL" id="ML987212">
    <property type="protein sequence ID" value="KAF2241325.1"/>
    <property type="molecule type" value="Genomic_DNA"/>
</dbReference>
<protein>
    <submittedName>
        <fullName evidence="1">Uncharacterized protein</fullName>
    </submittedName>
</protein>
<gene>
    <name evidence="1" type="ORF">BU26DRAFT_176191</name>
</gene>
<sequence>MSSLLLNLLRTDHIRFYRFSKMCDDVNAIFRCAPRHTDLINNPNGLAFKHIARCQHAINANTTCPPAQRQVAHVVQEDELNRDCPACRGETPPETP</sequence>
<name>A0A6A6HT29_9PLEO</name>
<dbReference type="RefSeq" id="XP_033676329.1">
    <property type="nucleotide sequence ID" value="XM_033820332.1"/>
</dbReference>
<dbReference type="AlphaFoldDB" id="A0A6A6HT29"/>
<dbReference type="OrthoDB" id="10277687at2759"/>
<proteinExistence type="predicted"/>